<dbReference type="EMBL" id="VMNF01000007">
    <property type="protein sequence ID" value="TXC04868.1"/>
    <property type="molecule type" value="Genomic_DNA"/>
</dbReference>
<evidence type="ECO:0000256" key="1">
    <source>
        <dbReference type="SAM" id="MobiDB-lite"/>
    </source>
</evidence>
<protein>
    <submittedName>
        <fullName evidence="2">Uncharacterized protein</fullName>
    </submittedName>
</protein>
<evidence type="ECO:0000313" key="2">
    <source>
        <dbReference type="EMBL" id="TXC04868.1"/>
    </source>
</evidence>
<accession>A0A5C6T3E8</accession>
<feature type="compositionally biased region" description="Polar residues" evidence="1">
    <location>
        <begin position="18"/>
        <end position="27"/>
    </location>
</feature>
<name>A0A5C6T3E8_FUSOC</name>
<dbReference type="AlphaFoldDB" id="A0A5C6T3E8"/>
<evidence type="ECO:0000313" key="3">
    <source>
        <dbReference type="Proteomes" id="UP000321331"/>
    </source>
</evidence>
<feature type="region of interest" description="Disordered" evidence="1">
    <location>
        <begin position="1"/>
        <end position="32"/>
    </location>
</feature>
<organism evidence="2 3">
    <name type="scientific">Fusarium oxysporum f. sp. cubense</name>
    <dbReference type="NCBI Taxonomy" id="61366"/>
    <lineage>
        <taxon>Eukaryota</taxon>
        <taxon>Fungi</taxon>
        <taxon>Dikarya</taxon>
        <taxon>Ascomycota</taxon>
        <taxon>Pezizomycotina</taxon>
        <taxon>Sordariomycetes</taxon>
        <taxon>Hypocreomycetidae</taxon>
        <taxon>Hypocreales</taxon>
        <taxon>Nectriaceae</taxon>
        <taxon>Fusarium</taxon>
        <taxon>Fusarium oxysporum species complex</taxon>
    </lineage>
</organism>
<gene>
    <name evidence="2" type="ORF">FocTR4_00001357</name>
</gene>
<dbReference type="Proteomes" id="UP000321331">
    <property type="component" value="Unassembled WGS sequence"/>
</dbReference>
<comment type="caution">
    <text evidence="2">The sequence shown here is derived from an EMBL/GenBank/DDBJ whole genome shotgun (WGS) entry which is preliminary data.</text>
</comment>
<feature type="compositionally biased region" description="Basic and acidic residues" evidence="1">
    <location>
        <begin position="1"/>
        <end position="17"/>
    </location>
</feature>
<proteinExistence type="predicted"/>
<reference evidence="2 3" key="1">
    <citation type="submission" date="2019-07" db="EMBL/GenBank/DDBJ databases">
        <title>The First High-Quality Draft Genome Sequence of the Causal Agent of the Current Panama Disease Epidemic.</title>
        <authorList>
            <person name="Warmington R.J."/>
            <person name="Kay W."/>
            <person name="Jeffries A."/>
            <person name="Bebber D."/>
            <person name="Moore K."/>
            <person name="Studholme D.J."/>
        </authorList>
    </citation>
    <scope>NUCLEOTIDE SEQUENCE [LARGE SCALE GENOMIC DNA]</scope>
    <source>
        <strain evidence="2 3">TR4</strain>
    </source>
</reference>
<sequence>MNPETSDKHTPAKKPDQKSSGCANFESSAPGLLPEGVEECLRKFLAVVDAENSTDEDKKRAREAFRYSLRT</sequence>